<dbReference type="PANTHER" id="PTHR39560">
    <property type="entry name" value="PROTEIN ADENYLYLTRANSFERASE FIC-RELATED"/>
    <property type="match status" value="1"/>
</dbReference>
<keyword evidence="4" id="KW-0067">ATP-binding</keyword>
<gene>
    <name evidence="9" type="ORF">FEG63_21085</name>
</gene>
<keyword evidence="2" id="KW-0548">Nucleotidyltransferase</keyword>
<evidence type="ECO:0000256" key="6">
    <source>
        <dbReference type="ARBA" id="ARBA00047939"/>
    </source>
</evidence>
<dbReference type="Proteomes" id="UP000708347">
    <property type="component" value="Unassembled WGS sequence"/>
</dbReference>
<dbReference type="PROSITE" id="PS51459">
    <property type="entry name" value="FIDO"/>
    <property type="match status" value="1"/>
</dbReference>
<keyword evidence="3" id="KW-0547">Nucleotide-binding</keyword>
<comment type="caution">
    <text evidence="9">The sequence shown here is derived from an EMBL/GenBank/DDBJ whole genome shotgun (WGS) entry which is preliminary data.</text>
</comment>
<reference evidence="9 10" key="1">
    <citation type="submission" date="2019-05" db="EMBL/GenBank/DDBJ databases">
        <title>Mycolicibacterium sphagni ENV482 genome assembly.</title>
        <authorList>
            <person name="Chen W."/>
            <person name="Faulkner N.W."/>
            <person name="Hyman M.R."/>
        </authorList>
    </citation>
    <scope>NUCLEOTIDE SEQUENCE [LARGE SCALE GENOMIC DNA]</scope>
    <source>
        <strain evidence="9 10">ENV482</strain>
    </source>
</reference>
<evidence type="ECO:0000259" key="8">
    <source>
        <dbReference type="PROSITE" id="PS51459"/>
    </source>
</evidence>
<sequence length="221" mass="25162">MQWNEYFWPGTNVLRNHLNIYDAAELNEFEQQFAYTRGIEVARGQAPIPATCDADHLRGLHRWLFQDVYPFAGEYRDVEITKWSSFAATTAIDSCVNRAAAIIADTNWPDLDDADFADKAAQTYSWINFAHPFREGNGRTVRLFMSAVAAKASRQLDYSAISREVFVQRAAFSCPDMSQTEPAHDWMVPVFEQITRPAGDMTVSTEFQPPVTRFRGYDQGL</sequence>
<dbReference type="EMBL" id="VBSB01000013">
    <property type="protein sequence ID" value="NTY62044.1"/>
    <property type="molecule type" value="Genomic_DNA"/>
</dbReference>
<evidence type="ECO:0000313" key="9">
    <source>
        <dbReference type="EMBL" id="NTY62044.1"/>
    </source>
</evidence>
<evidence type="ECO:0000256" key="5">
    <source>
        <dbReference type="ARBA" id="ARBA00034531"/>
    </source>
</evidence>
<evidence type="ECO:0000256" key="3">
    <source>
        <dbReference type="ARBA" id="ARBA00022741"/>
    </source>
</evidence>
<evidence type="ECO:0000256" key="4">
    <source>
        <dbReference type="ARBA" id="ARBA00022840"/>
    </source>
</evidence>
<dbReference type="Pfam" id="PF02661">
    <property type="entry name" value="Fic"/>
    <property type="match status" value="1"/>
</dbReference>
<dbReference type="PANTHER" id="PTHR39560:SF1">
    <property type="entry name" value="PROTEIN ADENYLYLTRANSFERASE FIC-RELATED"/>
    <property type="match status" value="1"/>
</dbReference>
<dbReference type="RefSeq" id="WP_174399775.1">
    <property type="nucleotide sequence ID" value="NZ_VBSB01000013.1"/>
</dbReference>
<feature type="domain" description="Fido" evidence="8">
    <location>
        <begin position="52"/>
        <end position="189"/>
    </location>
</feature>
<comment type="catalytic activity">
    <reaction evidence="6">
        <text>L-threonyl-[protein] + ATP = 3-O-(5'-adenylyl)-L-threonyl-[protein] + diphosphate</text>
        <dbReference type="Rhea" id="RHEA:54292"/>
        <dbReference type="Rhea" id="RHEA-COMP:11060"/>
        <dbReference type="Rhea" id="RHEA-COMP:13847"/>
        <dbReference type="ChEBI" id="CHEBI:30013"/>
        <dbReference type="ChEBI" id="CHEBI:30616"/>
        <dbReference type="ChEBI" id="CHEBI:33019"/>
        <dbReference type="ChEBI" id="CHEBI:138113"/>
        <dbReference type="EC" id="2.7.7.108"/>
    </reaction>
</comment>
<dbReference type="SUPFAM" id="SSF140931">
    <property type="entry name" value="Fic-like"/>
    <property type="match status" value="1"/>
</dbReference>
<organism evidence="9 10">
    <name type="scientific">Mycolicibacterium sphagni</name>
    <dbReference type="NCBI Taxonomy" id="1786"/>
    <lineage>
        <taxon>Bacteria</taxon>
        <taxon>Bacillati</taxon>
        <taxon>Actinomycetota</taxon>
        <taxon>Actinomycetes</taxon>
        <taxon>Mycobacteriales</taxon>
        <taxon>Mycobacteriaceae</taxon>
        <taxon>Mycolicibacterium</taxon>
    </lineage>
</organism>
<dbReference type="Gene3D" id="1.10.3290.10">
    <property type="entry name" value="Fido-like domain"/>
    <property type="match status" value="1"/>
</dbReference>
<comment type="catalytic activity">
    <reaction evidence="7">
        <text>L-tyrosyl-[protein] + ATP = O-(5'-adenylyl)-L-tyrosyl-[protein] + diphosphate</text>
        <dbReference type="Rhea" id="RHEA:54288"/>
        <dbReference type="Rhea" id="RHEA-COMP:10136"/>
        <dbReference type="Rhea" id="RHEA-COMP:13846"/>
        <dbReference type="ChEBI" id="CHEBI:30616"/>
        <dbReference type="ChEBI" id="CHEBI:33019"/>
        <dbReference type="ChEBI" id="CHEBI:46858"/>
        <dbReference type="ChEBI" id="CHEBI:83624"/>
        <dbReference type="EC" id="2.7.7.108"/>
    </reaction>
</comment>
<proteinExistence type="predicted"/>
<keyword evidence="10" id="KW-1185">Reference proteome</keyword>
<evidence type="ECO:0000256" key="1">
    <source>
        <dbReference type="ARBA" id="ARBA00022679"/>
    </source>
</evidence>
<dbReference type="InterPro" id="IPR036597">
    <property type="entry name" value="Fido-like_dom_sf"/>
</dbReference>
<accession>A0ABX2JZ03</accession>
<keyword evidence="1" id="KW-0808">Transferase</keyword>
<evidence type="ECO:0000313" key="10">
    <source>
        <dbReference type="Proteomes" id="UP000708347"/>
    </source>
</evidence>
<dbReference type="InterPro" id="IPR003812">
    <property type="entry name" value="Fido"/>
</dbReference>
<protein>
    <recommendedName>
        <fullName evidence="5">protein adenylyltransferase</fullName>
        <ecNumber evidence="5">2.7.7.108</ecNumber>
    </recommendedName>
</protein>
<dbReference type="EC" id="2.7.7.108" evidence="5"/>
<evidence type="ECO:0000256" key="2">
    <source>
        <dbReference type="ARBA" id="ARBA00022695"/>
    </source>
</evidence>
<evidence type="ECO:0000256" key="7">
    <source>
        <dbReference type="ARBA" id="ARBA00048696"/>
    </source>
</evidence>
<name>A0ABX2JZ03_9MYCO</name>